<comment type="caution">
    <text evidence="1">The sequence shown here is derived from an EMBL/GenBank/DDBJ whole genome shotgun (WGS) entry which is preliminary data.</text>
</comment>
<name>A0AAV4MMB7_9ARAC</name>
<protein>
    <submittedName>
        <fullName evidence="1">Uncharacterized protein</fullName>
    </submittedName>
</protein>
<gene>
    <name evidence="1" type="ORF">CDAR_397111</name>
</gene>
<accession>A0AAV4MMB7</accession>
<evidence type="ECO:0000313" key="2">
    <source>
        <dbReference type="Proteomes" id="UP001054837"/>
    </source>
</evidence>
<dbReference type="Proteomes" id="UP001054837">
    <property type="component" value="Unassembled WGS sequence"/>
</dbReference>
<organism evidence="1 2">
    <name type="scientific">Caerostris darwini</name>
    <dbReference type="NCBI Taxonomy" id="1538125"/>
    <lineage>
        <taxon>Eukaryota</taxon>
        <taxon>Metazoa</taxon>
        <taxon>Ecdysozoa</taxon>
        <taxon>Arthropoda</taxon>
        <taxon>Chelicerata</taxon>
        <taxon>Arachnida</taxon>
        <taxon>Araneae</taxon>
        <taxon>Araneomorphae</taxon>
        <taxon>Entelegynae</taxon>
        <taxon>Araneoidea</taxon>
        <taxon>Araneidae</taxon>
        <taxon>Caerostris</taxon>
    </lineage>
</organism>
<dbReference type="EMBL" id="BPLQ01000612">
    <property type="protein sequence ID" value="GIX73498.1"/>
    <property type="molecule type" value="Genomic_DNA"/>
</dbReference>
<dbReference type="AlphaFoldDB" id="A0AAV4MMB7"/>
<sequence length="142" mass="16656">MWFKCIRLPFRETTTFPSLNKREAINHTDDFSAACHLFCPSTVERCGEIFWEKKKEKKKKEEEQLKQPPHVVSLLRSRWVNQRFPPTESAEITRSPPWLLGTHPAMSDVNSAVYFDLFLGSRGTDFTPLRLELRHSHNGQWV</sequence>
<reference evidence="1 2" key="1">
    <citation type="submission" date="2021-06" db="EMBL/GenBank/DDBJ databases">
        <title>Caerostris darwini draft genome.</title>
        <authorList>
            <person name="Kono N."/>
            <person name="Arakawa K."/>
        </authorList>
    </citation>
    <scope>NUCLEOTIDE SEQUENCE [LARGE SCALE GENOMIC DNA]</scope>
</reference>
<proteinExistence type="predicted"/>
<evidence type="ECO:0000313" key="1">
    <source>
        <dbReference type="EMBL" id="GIX73498.1"/>
    </source>
</evidence>
<keyword evidence="2" id="KW-1185">Reference proteome</keyword>